<dbReference type="InterPro" id="IPR045034">
    <property type="entry name" value="O-acyltransferase_WSD1-like"/>
</dbReference>
<keyword evidence="5" id="KW-0444">Lipid biosynthesis</keyword>
<keyword evidence="14" id="KW-1185">Reference proteome</keyword>
<dbReference type="Proteomes" id="UP000000263">
    <property type="component" value="Chromosome"/>
</dbReference>
<dbReference type="SUPFAM" id="SSF52777">
    <property type="entry name" value="CoA-dependent acyltransferases"/>
    <property type="match status" value="1"/>
</dbReference>
<evidence type="ECO:0000256" key="1">
    <source>
        <dbReference type="ARBA" id="ARBA00004771"/>
    </source>
</evidence>
<dbReference type="InterPro" id="IPR014292">
    <property type="entry name" value="Acyl_transf_WS/DGAT"/>
</dbReference>
<dbReference type="GO" id="GO:0004144">
    <property type="term" value="F:diacylglycerol O-acyltransferase activity"/>
    <property type="evidence" value="ECO:0007669"/>
    <property type="project" value="UniProtKB-EC"/>
</dbReference>
<evidence type="ECO:0000256" key="2">
    <source>
        <dbReference type="ARBA" id="ARBA00005189"/>
    </source>
</evidence>
<comment type="pathway">
    <text evidence="1">Glycerolipid metabolism; triacylglycerol biosynthesis.</text>
</comment>
<evidence type="ECO:0000259" key="11">
    <source>
        <dbReference type="Pfam" id="PF03007"/>
    </source>
</evidence>
<dbReference type="GO" id="GO:0019432">
    <property type="term" value="P:triglyceride biosynthetic process"/>
    <property type="evidence" value="ECO:0007669"/>
    <property type="project" value="UniProtKB-UniPathway"/>
</dbReference>
<keyword evidence="8" id="KW-0443">Lipid metabolism</keyword>
<keyword evidence="7" id="KW-0319">Glycerol metabolism</keyword>
<dbReference type="STRING" id="383372.Rcas_2386"/>
<protein>
    <recommendedName>
        <fullName evidence="4">diacylglycerol O-acyltransferase</fullName>
        <ecNumber evidence="4">2.3.1.20</ecNumber>
    </recommendedName>
</protein>
<dbReference type="InterPro" id="IPR004255">
    <property type="entry name" value="O-acyltransferase_WSD1_N"/>
</dbReference>
<evidence type="ECO:0000256" key="10">
    <source>
        <dbReference type="ARBA" id="ARBA00048109"/>
    </source>
</evidence>
<sequence length="479" mass="52448">MAARRTEAFSSADTAWLRMEDPTNLMMITGVLMFDEPLDVARLYRVIEERLLVFDRFRMRVKPGRSPNALPEWEIDPYFNLHAHIHRIALPAPGGKRELQALVSDLMSTPLDFSKPLWHFHIVENYNGGSAALCRLHHAIADGIALVQVLLSLTDEQRDVPPAVGIGHGERNNNPVEAFLLPVVRSLSNALTSVGALVNESRELLEDPTRVIDAARTGVSGVQALNKLLFMPADPPTLFKGTLGVQKRAAWSDPIPLDEVRRVGSMFRCTINDVLLNAVAGALRRYLVSRGAIVDGLNIRAVVPVNLRPPGPITRLGNHFSLVFLDLPVGIEDPFDRLLELKRRMESIKGSPEAAIAFGILNTIGVMPQQMAELVVDIFGSKATAVMTNVPGPRQRIYLAGSPIRQIMFWVPQAGRLGLGVSIFSYAGDVLIGIAVDAGLVPDPDTIVEAFHTEFRDLLRLARIVTGGAALEYARAAGE</sequence>
<dbReference type="Pfam" id="PF06974">
    <property type="entry name" value="WS_DGAT_C"/>
    <property type="match status" value="1"/>
</dbReference>
<gene>
    <name evidence="13" type="ordered locus">Rcas_2386</name>
</gene>
<dbReference type="eggNOG" id="COG1020">
    <property type="taxonomic scope" value="Bacteria"/>
</dbReference>
<dbReference type="UniPathway" id="UPA00282"/>
<dbReference type="Gene3D" id="3.30.559.10">
    <property type="entry name" value="Chloramphenicol acetyltransferase-like domain"/>
    <property type="match status" value="1"/>
</dbReference>
<evidence type="ECO:0000313" key="13">
    <source>
        <dbReference type="EMBL" id="ABU58468.1"/>
    </source>
</evidence>
<dbReference type="GO" id="GO:0005886">
    <property type="term" value="C:plasma membrane"/>
    <property type="evidence" value="ECO:0007669"/>
    <property type="project" value="TreeGrafter"/>
</dbReference>
<dbReference type="InterPro" id="IPR023213">
    <property type="entry name" value="CAT-like_dom_sf"/>
</dbReference>
<dbReference type="HOGENOM" id="CLU_024186_3_1_0"/>
<keyword evidence="9 13" id="KW-0012">Acyltransferase</keyword>
<evidence type="ECO:0000256" key="5">
    <source>
        <dbReference type="ARBA" id="ARBA00022516"/>
    </source>
</evidence>
<evidence type="ECO:0000256" key="8">
    <source>
        <dbReference type="ARBA" id="ARBA00023098"/>
    </source>
</evidence>
<feature type="domain" description="O-acyltransferase WSD1-like N-terminal" evidence="11">
    <location>
        <begin position="10"/>
        <end position="274"/>
    </location>
</feature>
<evidence type="ECO:0000256" key="6">
    <source>
        <dbReference type="ARBA" id="ARBA00022679"/>
    </source>
</evidence>
<dbReference type="GO" id="GO:0006071">
    <property type="term" value="P:glycerol metabolic process"/>
    <property type="evidence" value="ECO:0007669"/>
    <property type="project" value="UniProtKB-KW"/>
</dbReference>
<evidence type="ECO:0000313" key="14">
    <source>
        <dbReference type="Proteomes" id="UP000000263"/>
    </source>
</evidence>
<comment type="similarity">
    <text evidence="3">Belongs to the long-chain O-acyltransferase family.</text>
</comment>
<dbReference type="NCBIfam" id="TIGR02946">
    <property type="entry name" value="acyl_WS_DGAT"/>
    <property type="match status" value="1"/>
</dbReference>
<proteinExistence type="inferred from homology"/>
<comment type="catalytic activity">
    <reaction evidence="10">
        <text>an acyl-CoA + a 1,2-diacyl-sn-glycerol = a triacyl-sn-glycerol + CoA</text>
        <dbReference type="Rhea" id="RHEA:10868"/>
        <dbReference type="ChEBI" id="CHEBI:17815"/>
        <dbReference type="ChEBI" id="CHEBI:57287"/>
        <dbReference type="ChEBI" id="CHEBI:58342"/>
        <dbReference type="ChEBI" id="CHEBI:64615"/>
        <dbReference type="EC" id="2.3.1.20"/>
    </reaction>
</comment>
<evidence type="ECO:0000256" key="9">
    <source>
        <dbReference type="ARBA" id="ARBA00023315"/>
    </source>
</evidence>
<accession>A7NLS0</accession>
<name>A7NLS0_ROSCS</name>
<evidence type="ECO:0000256" key="7">
    <source>
        <dbReference type="ARBA" id="ARBA00022798"/>
    </source>
</evidence>
<dbReference type="PANTHER" id="PTHR31650:SF1">
    <property type="entry name" value="WAX ESTER SYNTHASE_DIACYLGLYCEROL ACYLTRANSFERASE 4-RELATED"/>
    <property type="match status" value="1"/>
</dbReference>
<dbReference type="PANTHER" id="PTHR31650">
    <property type="entry name" value="O-ACYLTRANSFERASE (WSD1-LIKE) FAMILY PROTEIN"/>
    <property type="match status" value="1"/>
</dbReference>
<dbReference type="InterPro" id="IPR009721">
    <property type="entry name" value="O-acyltransferase_WSD1_C"/>
</dbReference>
<evidence type="ECO:0000256" key="3">
    <source>
        <dbReference type="ARBA" id="ARBA00009587"/>
    </source>
</evidence>
<evidence type="ECO:0000256" key="4">
    <source>
        <dbReference type="ARBA" id="ARBA00013244"/>
    </source>
</evidence>
<dbReference type="RefSeq" id="WP_012120892.1">
    <property type="nucleotide sequence ID" value="NC_009767.1"/>
</dbReference>
<dbReference type="EC" id="2.3.1.20" evidence="4"/>
<feature type="domain" description="O-acyltransferase WSD1 C-terminal" evidence="12">
    <location>
        <begin position="317"/>
        <end position="458"/>
    </location>
</feature>
<reference evidence="13 14" key="1">
    <citation type="submission" date="2007-08" db="EMBL/GenBank/DDBJ databases">
        <title>Complete sequence of Roseiflexus castenholzii DSM 13941.</title>
        <authorList>
            <consortium name="US DOE Joint Genome Institute"/>
            <person name="Copeland A."/>
            <person name="Lucas S."/>
            <person name="Lapidus A."/>
            <person name="Barry K."/>
            <person name="Glavina del Rio T."/>
            <person name="Dalin E."/>
            <person name="Tice H."/>
            <person name="Pitluck S."/>
            <person name="Thompson L.S."/>
            <person name="Brettin T."/>
            <person name="Bruce D."/>
            <person name="Detter J.C."/>
            <person name="Han C."/>
            <person name="Tapia R."/>
            <person name="Schmutz J."/>
            <person name="Larimer F."/>
            <person name="Land M."/>
            <person name="Hauser L."/>
            <person name="Kyrpides N."/>
            <person name="Mikhailova N."/>
            <person name="Bryant D.A."/>
            <person name="Hanada S."/>
            <person name="Tsukatani Y."/>
            <person name="Richardson P."/>
        </authorList>
    </citation>
    <scope>NUCLEOTIDE SEQUENCE [LARGE SCALE GENOMIC DNA]</scope>
    <source>
        <strain evidence="14">DSM 13941 / HLO8</strain>
    </source>
</reference>
<dbReference type="KEGG" id="rca:Rcas_2386"/>
<dbReference type="AlphaFoldDB" id="A7NLS0"/>
<dbReference type="Pfam" id="PF03007">
    <property type="entry name" value="WS_DGAT_cat"/>
    <property type="match status" value="1"/>
</dbReference>
<dbReference type="OrthoDB" id="139187at2"/>
<organism evidence="13 14">
    <name type="scientific">Roseiflexus castenholzii (strain DSM 13941 / HLO8)</name>
    <dbReference type="NCBI Taxonomy" id="383372"/>
    <lineage>
        <taxon>Bacteria</taxon>
        <taxon>Bacillati</taxon>
        <taxon>Chloroflexota</taxon>
        <taxon>Chloroflexia</taxon>
        <taxon>Chloroflexales</taxon>
        <taxon>Roseiflexineae</taxon>
        <taxon>Roseiflexaceae</taxon>
        <taxon>Roseiflexus</taxon>
    </lineage>
</organism>
<evidence type="ECO:0000259" key="12">
    <source>
        <dbReference type="Pfam" id="PF06974"/>
    </source>
</evidence>
<comment type="pathway">
    <text evidence="2">Lipid metabolism.</text>
</comment>
<keyword evidence="6 13" id="KW-0808">Transferase</keyword>
<dbReference type="EMBL" id="CP000804">
    <property type="protein sequence ID" value="ABU58468.1"/>
    <property type="molecule type" value="Genomic_DNA"/>
</dbReference>